<gene>
    <name evidence="1" type="ORF">RclHR1_14130003</name>
</gene>
<evidence type="ECO:0000313" key="2">
    <source>
        <dbReference type="Proteomes" id="UP000247702"/>
    </source>
</evidence>
<keyword evidence="2" id="KW-1185">Reference proteome</keyword>
<accession>A0A2Z6QG98</accession>
<name>A0A2Z6QG98_9GLOM</name>
<protein>
    <recommendedName>
        <fullName evidence="3">F-box domain-containing protein</fullName>
    </recommendedName>
</protein>
<reference evidence="1 2" key="1">
    <citation type="submission" date="2017-11" db="EMBL/GenBank/DDBJ databases">
        <title>The genome of Rhizophagus clarus HR1 reveals common genetic basis of auxotrophy among arbuscular mycorrhizal fungi.</title>
        <authorList>
            <person name="Kobayashi Y."/>
        </authorList>
    </citation>
    <scope>NUCLEOTIDE SEQUENCE [LARGE SCALE GENOMIC DNA]</scope>
    <source>
        <strain evidence="1 2">HR1</strain>
    </source>
</reference>
<proteinExistence type="predicted"/>
<dbReference type="STRING" id="94130.A0A2Z6QG98"/>
<dbReference type="Proteomes" id="UP000247702">
    <property type="component" value="Unassembled WGS sequence"/>
</dbReference>
<dbReference type="AlphaFoldDB" id="A0A2Z6QG98"/>
<evidence type="ECO:0008006" key="3">
    <source>
        <dbReference type="Google" id="ProtNLM"/>
    </source>
</evidence>
<sequence length="559" mass="66312">MACSKLFSGDLPELINEIIQYFNYDYKTLHSCVLVNRLWCRLAIPLLWEDPFSIKFSKNYNFIEIYLHNLDNNDKEKLNEYVIIHNDLFTSNTLFNYPKFIQRLNTFKVCYSIEKWVTIAKTSTTIEQHSKCLIRNTNLLFSQMSNFTKLIYKLLFLIFIENEVNLHNFEVTLLNHNELEYFDEILELILQNPNFIRNIKDFKLDFDEVTDNISKLLGFLNYNCKSISSFYFLFPSYNNNYPMIEKSLSQIINSQENLQKILLGFNGYYPLRHLLLSLRHPNCSNTLNTIIFYYTNFTNIVVLGEVINQLNVLESIHIIYCYSLDSKFIQQINNITKPFKLKSLFIHEKLRIESLKSLIQKSANYLENFAITNSDIQQLYQLVIKYCRKIKYIGPIWFDKQSIHLLFNLIENITQNLNYLTIDAFNADYYYSSEDFSSIILQDLGQVLPLKLEYLNLILTVNLSNFAVFLENSQTTFIKKLLISNIKKEVVEDIFPYIYEYIVKKKRVKHLAILETFYGKSDDLFSQKDKVEECQLHGIQVSNYNDLIINIYDFIKETY</sequence>
<comment type="caution">
    <text evidence="1">The sequence shown here is derived from an EMBL/GenBank/DDBJ whole genome shotgun (WGS) entry which is preliminary data.</text>
</comment>
<evidence type="ECO:0000313" key="1">
    <source>
        <dbReference type="EMBL" id="GBB87662.1"/>
    </source>
</evidence>
<organism evidence="1 2">
    <name type="scientific">Rhizophagus clarus</name>
    <dbReference type="NCBI Taxonomy" id="94130"/>
    <lineage>
        <taxon>Eukaryota</taxon>
        <taxon>Fungi</taxon>
        <taxon>Fungi incertae sedis</taxon>
        <taxon>Mucoromycota</taxon>
        <taxon>Glomeromycotina</taxon>
        <taxon>Glomeromycetes</taxon>
        <taxon>Glomerales</taxon>
        <taxon>Glomeraceae</taxon>
        <taxon>Rhizophagus</taxon>
    </lineage>
</organism>
<dbReference type="EMBL" id="BEXD01000462">
    <property type="protein sequence ID" value="GBB87662.1"/>
    <property type="molecule type" value="Genomic_DNA"/>
</dbReference>